<proteinExistence type="predicted"/>
<sequence>MPYYRDRRGNKAYKGYKGLFICMATRAVHLEAVRNQSQISRGVKIIARSGILFPLSPPILEVFKKQG</sequence>
<protein>
    <submittedName>
        <fullName evidence="1">SFRICE_013756</fullName>
    </submittedName>
</protein>
<reference evidence="1" key="1">
    <citation type="submission" date="2016-07" db="EMBL/GenBank/DDBJ databases">
        <authorList>
            <person name="Bretaudeau A."/>
        </authorList>
    </citation>
    <scope>NUCLEOTIDE SEQUENCE</scope>
    <source>
        <strain evidence="1">Rice</strain>
        <tissue evidence="1">Whole body</tissue>
    </source>
</reference>
<gene>
    <name evidence="1" type="ORF">SFRICE_013756</name>
</gene>
<organism evidence="1">
    <name type="scientific">Spodoptera frugiperda</name>
    <name type="common">Fall armyworm</name>
    <dbReference type="NCBI Taxonomy" id="7108"/>
    <lineage>
        <taxon>Eukaryota</taxon>
        <taxon>Metazoa</taxon>
        <taxon>Ecdysozoa</taxon>
        <taxon>Arthropoda</taxon>
        <taxon>Hexapoda</taxon>
        <taxon>Insecta</taxon>
        <taxon>Pterygota</taxon>
        <taxon>Neoptera</taxon>
        <taxon>Endopterygota</taxon>
        <taxon>Lepidoptera</taxon>
        <taxon>Glossata</taxon>
        <taxon>Ditrysia</taxon>
        <taxon>Noctuoidea</taxon>
        <taxon>Noctuidae</taxon>
        <taxon>Amphipyrinae</taxon>
        <taxon>Spodoptera</taxon>
    </lineage>
</organism>
<accession>A0A2H1W8P5</accession>
<evidence type="ECO:0000313" key="1">
    <source>
        <dbReference type="EMBL" id="SOQ49393.1"/>
    </source>
</evidence>
<name>A0A2H1W8P5_SPOFR</name>
<dbReference type="AlphaFoldDB" id="A0A2H1W8P5"/>
<dbReference type="EMBL" id="ODYU01007023">
    <property type="protein sequence ID" value="SOQ49393.1"/>
    <property type="molecule type" value="Genomic_DNA"/>
</dbReference>